<evidence type="ECO:0000256" key="3">
    <source>
        <dbReference type="SAM" id="MobiDB-lite"/>
    </source>
</evidence>
<dbReference type="GO" id="GO:0000398">
    <property type="term" value="P:mRNA splicing, via spliceosome"/>
    <property type="evidence" value="ECO:0007669"/>
    <property type="project" value="InterPro"/>
</dbReference>
<dbReference type="AlphaFoldDB" id="A0A9W9H353"/>
<name>A0A9W9H353_9EURO</name>
<dbReference type="Proteomes" id="UP001147746">
    <property type="component" value="Unassembled WGS sequence"/>
</dbReference>
<sequence>MQGFNMGRYVPPDQEGLTSANKLAGKHALGARARHLKTTGALIVRFEMPFAVWCTNCKPNEVIIGQGVRFNAEKKKVGNYHSTPVYSFRMKHTVCGEWIEIRTDPANTAYVVVEGGRKRDTGEDRELQPGEIAIRPGYTQDPAEKDPFAKLEGKIEDKQRARTEATRILELQERQSRDWDDPYEKSKRLRRSFRTERKGLEKLEANREALKDKMSLGFDLVDETDGDRQRAGMIEFGDDQATLGDVAARATRVRPMFENKIVKDLPGIKARGKSKSGVSRTRTADLIEKRKTSLRNELKGNTRAAVDPFLNDVGDDQDIWRPSIKRKKPSSATDQEATSKDDASSSAQTTTVTDKQRPSTGSATPAAALVSYSSDTE</sequence>
<evidence type="ECO:0008006" key="6">
    <source>
        <dbReference type="Google" id="ProtNLM"/>
    </source>
</evidence>
<dbReference type="InterPro" id="IPR007590">
    <property type="entry name" value="Saf4/Yju2"/>
</dbReference>
<reference evidence="4" key="2">
    <citation type="journal article" date="2023" name="IMA Fungus">
        <title>Comparative genomic study of the Penicillium genus elucidates a diverse pangenome and 15 lateral gene transfer events.</title>
        <authorList>
            <person name="Petersen C."/>
            <person name="Sorensen T."/>
            <person name="Nielsen M.R."/>
            <person name="Sondergaard T.E."/>
            <person name="Sorensen J.L."/>
            <person name="Fitzpatrick D.A."/>
            <person name="Frisvad J.C."/>
            <person name="Nielsen K.L."/>
        </authorList>
    </citation>
    <scope>NUCLEOTIDE SEQUENCE</scope>
    <source>
        <strain evidence="4">IBT 21472</strain>
    </source>
</reference>
<evidence type="ECO:0000256" key="1">
    <source>
        <dbReference type="ARBA" id="ARBA00005595"/>
    </source>
</evidence>
<comment type="similarity">
    <text evidence="1">Belongs to the CWC16 family.</text>
</comment>
<feature type="compositionally biased region" description="Polar residues" evidence="3">
    <location>
        <begin position="344"/>
        <end position="363"/>
    </location>
</feature>
<keyword evidence="2" id="KW-0175">Coiled coil</keyword>
<feature type="coiled-coil region" evidence="2">
    <location>
        <begin position="155"/>
        <end position="213"/>
    </location>
</feature>
<feature type="region of interest" description="Disordered" evidence="3">
    <location>
        <begin position="270"/>
        <end position="377"/>
    </location>
</feature>
<organism evidence="4 5">
    <name type="scientific">Penicillium atrosanguineum</name>
    <dbReference type="NCBI Taxonomy" id="1132637"/>
    <lineage>
        <taxon>Eukaryota</taxon>
        <taxon>Fungi</taxon>
        <taxon>Dikarya</taxon>
        <taxon>Ascomycota</taxon>
        <taxon>Pezizomycotina</taxon>
        <taxon>Eurotiomycetes</taxon>
        <taxon>Eurotiomycetidae</taxon>
        <taxon>Eurotiales</taxon>
        <taxon>Aspergillaceae</taxon>
        <taxon>Penicillium</taxon>
    </lineage>
</organism>
<reference evidence="4" key="1">
    <citation type="submission" date="2022-12" db="EMBL/GenBank/DDBJ databases">
        <authorList>
            <person name="Petersen C."/>
        </authorList>
    </citation>
    <scope>NUCLEOTIDE SEQUENCE</scope>
    <source>
        <strain evidence="4">IBT 21472</strain>
    </source>
</reference>
<accession>A0A9W9H353</accession>
<dbReference type="PANTHER" id="PTHR12111:SF2">
    <property type="entry name" value="SPLICING FACTOR YJU2B-RELATED"/>
    <property type="match status" value="1"/>
</dbReference>
<feature type="compositionally biased region" description="Basic and acidic residues" evidence="3">
    <location>
        <begin position="282"/>
        <end position="300"/>
    </location>
</feature>
<dbReference type="PANTHER" id="PTHR12111">
    <property type="entry name" value="SPLICING FACTOR YJU2"/>
    <property type="match status" value="1"/>
</dbReference>
<dbReference type="EMBL" id="JAPZBO010000009">
    <property type="protein sequence ID" value="KAJ5302912.1"/>
    <property type="molecule type" value="Genomic_DNA"/>
</dbReference>
<proteinExistence type="inferred from homology"/>
<gene>
    <name evidence="4" type="ORF">N7476_009711</name>
</gene>
<dbReference type="GO" id="GO:0071014">
    <property type="term" value="C:post-mRNA release spliceosomal complex"/>
    <property type="evidence" value="ECO:0007669"/>
    <property type="project" value="TreeGrafter"/>
</dbReference>
<comment type="caution">
    <text evidence="4">The sequence shown here is derived from an EMBL/GenBank/DDBJ whole genome shotgun (WGS) entry which is preliminary data.</text>
</comment>
<dbReference type="OrthoDB" id="360327at2759"/>
<evidence type="ECO:0000313" key="5">
    <source>
        <dbReference type="Proteomes" id="UP001147746"/>
    </source>
</evidence>
<evidence type="ECO:0000313" key="4">
    <source>
        <dbReference type="EMBL" id="KAJ5302912.1"/>
    </source>
</evidence>
<protein>
    <recommendedName>
        <fullName evidence="6">DUF455 domain protein</fullName>
    </recommendedName>
</protein>
<dbReference type="Pfam" id="PF04502">
    <property type="entry name" value="Saf4_Yju2"/>
    <property type="match status" value="1"/>
</dbReference>
<evidence type="ECO:0000256" key="2">
    <source>
        <dbReference type="SAM" id="Coils"/>
    </source>
</evidence>
<dbReference type="GO" id="GO:0005684">
    <property type="term" value="C:U2-type spliceosomal complex"/>
    <property type="evidence" value="ECO:0007669"/>
    <property type="project" value="TreeGrafter"/>
</dbReference>
<keyword evidence="5" id="KW-1185">Reference proteome</keyword>